<dbReference type="GO" id="GO:0030915">
    <property type="term" value="C:Smc5-Smc6 complex"/>
    <property type="evidence" value="ECO:0007669"/>
    <property type="project" value="TreeGrafter"/>
</dbReference>
<gene>
    <name evidence="3" type="ORF">SAMN02745215_00604</name>
</gene>
<evidence type="ECO:0008006" key="5">
    <source>
        <dbReference type="Google" id="ProtNLM"/>
    </source>
</evidence>
<dbReference type="GO" id="GO:0003697">
    <property type="term" value="F:single-stranded DNA binding"/>
    <property type="evidence" value="ECO:0007669"/>
    <property type="project" value="TreeGrafter"/>
</dbReference>
<keyword evidence="1 2" id="KW-0175">Coiled coil</keyword>
<dbReference type="Gene3D" id="3.40.50.300">
    <property type="entry name" value="P-loop containing nucleotide triphosphate hydrolases"/>
    <property type="match status" value="2"/>
</dbReference>
<proteinExistence type="predicted"/>
<dbReference type="PANTHER" id="PTHR45916:SF1">
    <property type="entry name" value="STRUCTURAL MAINTENANCE OF CHROMOSOMES PROTEIN 5"/>
    <property type="match status" value="1"/>
</dbReference>
<sequence>MIKDFSTVYWGYLPMTNRPYKAHEKVNAFIGPSGHGKTTIWDGLRLMLGASNFESKRSFSFYVHKKSNWSVVRVAFYNLPVNGMRPFESIRKFKDEVTACCRIFKNEQGSWSREYYLFDGEFYDLPDIHLNYKAYSEVLYHVEEYLKVLEQCMGITKEFRNLMARSPDDIREVVNSSPHKLFQLLFDLKGTKDYKKRYDDSKQRLNEQEVAIERAEEEMEQAKARFEETKRKAQNFRLYQAKEKEVQETTIKLKKLEYFESQETLKSIETEMTGVEEQGKIESDKVNEFSVKIDEIQKEIGQSEDEYQRLYEIEEQANENINKYTTDKTRLDVELERLNEQIESLKLIEPQNLEDLNELKNILTEDLEKKRLDYLQAKEVVDQLKQKLTDLEQNVLPYKEEAKRFRTKLEENKIPYIMLADAISVKPEMRQWQKSIEAYIGNNRYRIIVEQDKYLPVKRMQQEARYGARVSLPKKEKAFRSRTDIPYPSIRDAITVNCSEKVEGYLEGLNHIYLVETVDEGHALQQRGIDSITLEGLLQDGDGAIHLKYHSLCCGKLALDEEKKEAQELLPKKESAVEELLKRVNELQDELGEVAKSIENQQLIMKLPEMEDKHKMLLGEVENFTSLIVELMKKKDSTKKEKETVRQKEIKAREEKVKFSEKMNQAIQRAADLSKKYTELRNKLSSLTFSAERAYEEVKGLGLSEDDIAFISYDIQGSAFIDAQGSLYTSKEISNILNSLRLEKERLYNPSVNEETIRLVEAQEGQIGLLVQNLHTLKKDREDLERTCNDLLLQFRGHIKEIMKDYITEFESFADLLKASAKGKLVEVTPEPETWEIHLFIGYDGKEPVAVDGPHLSSGQKASTSLMILLAALSDNKNGKITPIMFLDEPKARVDDERGNEIGQLLQVTDIQYFITHQQGESLKSIDWIDHAFTCSACEPGKEFANQLILKKRANRPLYAKE</sequence>
<reference evidence="4" key="1">
    <citation type="submission" date="2016-12" db="EMBL/GenBank/DDBJ databases">
        <authorList>
            <person name="Varghese N."/>
            <person name="Submissions S."/>
        </authorList>
    </citation>
    <scope>NUCLEOTIDE SEQUENCE [LARGE SCALE GENOMIC DNA]</scope>
    <source>
        <strain evidence="4">DSM 11544</strain>
    </source>
</reference>
<feature type="coiled-coil region" evidence="2">
    <location>
        <begin position="286"/>
        <end position="401"/>
    </location>
</feature>
<evidence type="ECO:0000313" key="4">
    <source>
        <dbReference type="Proteomes" id="UP000184010"/>
    </source>
</evidence>
<keyword evidence="4" id="KW-1185">Reference proteome</keyword>
<dbReference type="AlphaFoldDB" id="A0A1M7SBB2"/>
<feature type="coiled-coil region" evidence="2">
    <location>
        <begin position="767"/>
        <end position="794"/>
    </location>
</feature>
<protein>
    <recommendedName>
        <fullName evidence="5">Chromosome segregation ATPase</fullName>
    </recommendedName>
</protein>
<feature type="coiled-coil region" evidence="2">
    <location>
        <begin position="198"/>
        <end position="232"/>
    </location>
</feature>
<dbReference type="STRING" id="1121395.SAMN02745215_00604"/>
<accession>A0A1M7SBB2</accession>
<dbReference type="InterPro" id="IPR027417">
    <property type="entry name" value="P-loop_NTPase"/>
</dbReference>
<dbReference type="EMBL" id="FRDN01000004">
    <property type="protein sequence ID" value="SHN55745.1"/>
    <property type="molecule type" value="Genomic_DNA"/>
</dbReference>
<feature type="coiled-coil region" evidence="2">
    <location>
        <begin position="563"/>
        <end position="597"/>
    </location>
</feature>
<dbReference type="Proteomes" id="UP000184010">
    <property type="component" value="Unassembled WGS sequence"/>
</dbReference>
<dbReference type="PANTHER" id="PTHR45916">
    <property type="entry name" value="STRUCTURAL MAINTENANCE OF CHROMOSOMES PROTEIN 5"/>
    <property type="match status" value="1"/>
</dbReference>
<feature type="coiled-coil region" evidence="2">
    <location>
        <begin position="628"/>
        <end position="683"/>
    </location>
</feature>
<organism evidence="3 4">
    <name type="scientific">Desulfitobacterium chlororespirans DSM 11544</name>
    <dbReference type="NCBI Taxonomy" id="1121395"/>
    <lineage>
        <taxon>Bacteria</taxon>
        <taxon>Bacillati</taxon>
        <taxon>Bacillota</taxon>
        <taxon>Clostridia</taxon>
        <taxon>Eubacteriales</taxon>
        <taxon>Desulfitobacteriaceae</taxon>
        <taxon>Desulfitobacterium</taxon>
    </lineage>
</organism>
<dbReference type="RefSeq" id="WP_072771209.1">
    <property type="nucleotide sequence ID" value="NZ_FRDN01000004.1"/>
</dbReference>
<dbReference type="SUPFAM" id="SSF52540">
    <property type="entry name" value="P-loop containing nucleoside triphosphate hydrolases"/>
    <property type="match status" value="2"/>
</dbReference>
<evidence type="ECO:0000256" key="1">
    <source>
        <dbReference type="ARBA" id="ARBA00023054"/>
    </source>
</evidence>
<name>A0A1M7SBB2_9FIRM</name>
<evidence type="ECO:0000256" key="2">
    <source>
        <dbReference type="SAM" id="Coils"/>
    </source>
</evidence>
<dbReference type="GO" id="GO:0000724">
    <property type="term" value="P:double-strand break repair via homologous recombination"/>
    <property type="evidence" value="ECO:0007669"/>
    <property type="project" value="TreeGrafter"/>
</dbReference>
<evidence type="ECO:0000313" key="3">
    <source>
        <dbReference type="EMBL" id="SHN55745.1"/>
    </source>
</evidence>